<dbReference type="Proteomes" id="UP000023152">
    <property type="component" value="Unassembled WGS sequence"/>
</dbReference>
<dbReference type="InterPro" id="IPR027417">
    <property type="entry name" value="P-loop_NTPase"/>
</dbReference>
<organism evidence="2 3">
    <name type="scientific">Reticulomyxa filosa</name>
    <dbReference type="NCBI Taxonomy" id="46433"/>
    <lineage>
        <taxon>Eukaryota</taxon>
        <taxon>Sar</taxon>
        <taxon>Rhizaria</taxon>
        <taxon>Retaria</taxon>
        <taxon>Foraminifera</taxon>
        <taxon>Monothalamids</taxon>
        <taxon>Reticulomyxidae</taxon>
        <taxon>Reticulomyxa</taxon>
    </lineage>
</organism>
<name>X6NGJ2_RETFI</name>
<feature type="domain" description="Kinesin motor" evidence="1">
    <location>
        <begin position="18"/>
        <end position="144"/>
    </location>
</feature>
<dbReference type="GO" id="GO:0005524">
    <property type="term" value="F:ATP binding"/>
    <property type="evidence" value="ECO:0007669"/>
    <property type="project" value="InterPro"/>
</dbReference>
<proteinExistence type="predicted"/>
<dbReference type="Gene3D" id="3.40.850.10">
    <property type="entry name" value="Kinesin motor domain"/>
    <property type="match status" value="1"/>
</dbReference>
<dbReference type="GO" id="GO:0007018">
    <property type="term" value="P:microtubule-based movement"/>
    <property type="evidence" value="ECO:0007669"/>
    <property type="project" value="InterPro"/>
</dbReference>
<feature type="non-terminal residue" evidence="2">
    <location>
        <position position="1"/>
    </location>
</feature>
<reference evidence="2 3" key="1">
    <citation type="journal article" date="2013" name="Curr. Biol.">
        <title>The Genome of the Foraminiferan Reticulomyxa filosa.</title>
        <authorList>
            <person name="Glockner G."/>
            <person name="Hulsmann N."/>
            <person name="Schleicher M."/>
            <person name="Noegel A.A."/>
            <person name="Eichinger L."/>
            <person name="Gallinger C."/>
            <person name="Pawlowski J."/>
            <person name="Sierra R."/>
            <person name="Euteneuer U."/>
            <person name="Pillet L."/>
            <person name="Moustafa A."/>
            <person name="Platzer M."/>
            <person name="Groth M."/>
            <person name="Szafranski K."/>
            <person name="Schliwa M."/>
        </authorList>
    </citation>
    <scope>NUCLEOTIDE SEQUENCE [LARGE SCALE GENOMIC DNA]</scope>
</reference>
<keyword evidence="3" id="KW-1185">Reference proteome</keyword>
<comment type="caution">
    <text evidence="2">The sequence shown here is derived from an EMBL/GenBank/DDBJ whole genome shotgun (WGS) entry which is preliminary data.</text>
</comment>
<accession>X6NGJ2</accession>
<feature type="non-terminal residue" evidence="2">
    <location>
        <position position="156"/>
    </location>
</feature>
<evidence type="ECO:0000313" key="3">
    <source>
        <dbReference type="Proteomes" id="UP000023152"/>
    </source>
</evidence>
<dbReference type="GO" id="GO:0008017">
    <property type="term" value="F:microtubule binding"/>
    <property type="evidence" value="ECO:0007669"/>
    <property type="project" value="InterPro"/>
</dbReference>
<dbReference type="InterPro" id="IPR036961">
    <property type="entry name" value="Kinesin_motor_dom_sf"/>
</dbReference>
<protein>
    <recommendedName>
        <fullName evidence="1">Kinesin motor domain-containing protein</fullName>
    </recommendedName>
</protein>
<dbReference type="InterPro" id="IPR001752">
    <property type="entry name" value="Kinesin_motor_dom"/>
</dbReference>
<dbReference type="SUPFAM" id="SSF52540">
    <property type="entry name" value="P-loop containing nucleoside triphosphate hydrolases"/>
    <property type="match status" value="1"/>
</dbReference>
<evidence type="ECO:0000313" key="2">
    <source>
        <dbReference type="EMBL" id="ETO24467.1"/>
    </source>
</evidence>
<dbReference type="Pfam" id="PF00225">
    <property type="entry name" value="Kinesin"/>
    <property type="match status" value="1"/>
</dbReference>
<sequence length="156" mass="17805">IELSAVETFGKHVSKIELFDLCDEHNSQTEEWKNKQGNTMLDMKKSVQRITLENYKQALDTIQKIHLASHFAPTGKNPKSSRGHVAFIVRVTMEEEPTQGLRTAGEHDIRTDMEREAHYIVLDLAGSEGESALTDEFTKDMNESEVTDRRLEAWCL</sequence>
<gene>
    <name evidence="2" type="ORF">RFI_12690</name>
</gene>
<evidence type="ECO:0000259" key="1">
    <source>
        <dbReference type="Pfam" id="PF00225"/>
    </source>
</evidence>
<dbReference type="AlphaFoldDB" id="X6NGJ2"/>
<dbReference type="GO" id="GO:0003777">
    <property type="term" value="F:microtubule motor activity"/>
    <property type="evidence" value="ECO:0007669"/>
    <property type="project" value="InterPro"/>
</dbReference>
<dbReference type="EMBL" id="ASPP01009206">
    <property type="protein sequence ID" value="ETO24467.1"/>
    <property type="molecule type" value="Genomic_DNA"/>
</dbReference>